<sequence>MKTGCRNQAARRETSVRRENGWERIEKASTAEVGGVLVDAVGGDGEGVGPGEGGGVGEHRPGAAPRKRAGEGSGERIALKMLDELFLIPIEKVSQIAFSLSALMFSLDLWSFGHGGVSQ</sequence>
<evidence type="ECO:0000256" key="1">
    <source>
        <dbReference type="SAM" id="MobiDB-lite"/>
    </source>
</evidence>
<dbReference type="AlphaFoldDB" id="A0A834L7L2"/>
<organism evidence="2 3">
    <name type="scientific">Rhododendron simsii</name>
    <name type="common">Sims's rhododendron</name>
    <dbReference type="NCBI Taxonomy" id="118357"/>
    <lineage>
        <taxon>Eukaryota</taxon>
        <taxon>Viridiplantae</taxon>
        <taxon>Streptophyta</taxon>
        <taxon>Embryophyta</taxon>
        <taxon>Tracheophyta</taxon>
        <taxon>Spermatophyta</taxon>
        <taxon>Magnoliopsida</taxon>
        <taxon>eudicotyledons</taxon>
        <taxon>Gunneridae</taxon>
        <taxon>Pentapetalae</taxon>
        <taxon>asterids</taxon>
        <taxon>Ericales</taxon>
        <taxon>Ericaceae</taxon>
        <taxon>Ericoideae</taxon>
        <taxon>Rhodoreae</taxon>
        <taxon>Rhododendron</taxon>
    </lineage>
</organism>
<gene>
    <name evidence="2" type="ORF">RHSIM_Rhsim13G0167900</name>
</gene>
<feature type="region of interest" description="Disordered" evidence="1">
    <location>
        <begin position="41"/>
        <end position="73"/>
    </location>
</feature>
<dbReference type="OrthoDB" id="10534482at2759"/>
<keyword evidence="3" id="KW-1185">Reference proteome</keyword>
<feature type="compositionally biased region" description="Gly residues" evidence="1">
    <location>
        <begin position="42"/>
        <end position="56"/>
    </location>
</feature>
<dbReference type="EMBL" id="WJXA01000013">
    <property type="protein sequence ID" value="KAF7121165.1"/>
    <property type="molecule type" value="Genomic_DNA"/>
</dbReference>
<protein>
    <submittedName>
        <fullName evidence="2">Uncharacterized protein</fullName>
    </submittedName>
</protein>
<evidence type="ECO:0000313" key="3">
    <source>
        <dbReference type="Proteomes" id="UP000626092"/>
    </source>
</evidence>
<accession>A0A834L7L2</accession>
<feature type="compositionally biased region" description="Basic and acidic residues" evidence="1">
    <location>
        <begin position="10"/>
        <end position="23"/>
    </location>
</feature>
<feature type="region of interest" description="Disordered" evidence="1">
    <location>
        <begin position="1"/>
        <end position="23"/>
    </location>
</feature>
<comment type="caution">
    <text evidence="2">The sequence shown here is derived from an EMBL/GenBank/DDBJ whole genome shotgun (WGS) entry which is preliminary data.</text>
</comment>
<proteinExistence type="predicted"/>
<name>A0A834L7L2_RHOSS</name>
<reference evidence="2" key="1">
    <citation type="submission" date="2019-11" db="EMBL/GenBank/DDBJ databases">
        <authorList>
            <person name="Liu Y."/>
            <person name="Hou J."/>
            <person name="Li T.-Q."/>
            <person name="Guan C.-H."/>
            <person name="Wu X."/>
            <person name="Wu H.-Z."/>
            <person name="Ling F."/>
            <person name="Zhang R."/>
            <person name="Shi X.-G."/>
            <person name="Ren J.-P."/>
            <person name="Chen E.-F."/>
            <person name="Sun J.-M."/>
        </authorList>
    </citation>
    <scope>NUCLEOTIDE SEQUENCE</scope>
    <source>
        <strain evidence="2">Adult_tree_wgs_1</strain>
        <tissue evidence="2">Leaves</tissue>
    </source>
</reference>
<evidence type="ECO:0000313" key="2">
    <source>
        <dbReference type="EMBL" id="KAF7121165.1"/>
    </source>
</evidence>
<dbReference type="Proteomes" id="UP000626092">
    <property type="component" value="Unassembled WGS sequence"/>
</dbReference>